<dbReference type="NCBIfam" id="TIGR01730">
    <property type="entry name" value="RND_mfp"/>
    <property type="match status" value="1"/>
</dbReference>
<reference evidence="9 10" key="1">
    <citation type="submission" date="2019-09" db="EMBL/GenBank/DDBJ databases">
        <title>Genome sequence and assembly of Taibaiella sp.</title>
        <authorList>
            <person name="Chhetri G."/>
        </authorList>
    </citation>
    <scope>NUCLEOTIDE SEQUENCE [LARGE SCALE GENOMIC DNA]</scope>
    <source>
        <strain evidence="9 10">KVB11</strain>
    </source>
</reference>
<evidence type="ECO:0000259" key="6">
    <source>
        <dbReference type="Pfam" id="PF25917"/>
    </source>
</evidence>
<evidence type="ECO:0000259" key="8">
    <source>
        <dbReference type="Pfam" id="PF25967"/>
    </source>
</evidence>
<evidence type="ECO:0000256" key="3">
    <source>
        <dbReference type="SAM" id="Coils"/>
    </source>
</evidence>
<sequence>MKRLSNIALSLTSIAALASCGGKEAPKAPPPTSVSVAEVTEGDAVYLEDFPGTVTALNQVEIRPQVAGYITAIHFQDGQQVKKGQLLYTIDQQAYQSNVNQAQANVAVAQANLNKAQKDADRYTALDKKDAIAKQILDHALADLESSKMQVKAAQATVNSLQTNLKYASIYAPFDGTIGISQVKVGTSVYQQSLLNTVSSDDPMAVDIAIDQTKIARFISYLGKDKEVEQDSIFTLKMPDGSVYPSSGHLALLDRSVDPNTGTLKARLVFPNGQKNLKAGITCNVLVKHNNTDKSLLIPNKAIVQQLGENFVFVVFNGKQVSERKVVLGNKADENIVVLSGLEKGETVVTDGVQKLKDSSFVQIGPAPAAPAK</sequence>
<dbReference type="RefSeq" id="WP_150032515.1">
    <property type="nucleotide sequence ID" value="NZ_VWSH01000002.1"/>
</dbReference>
<evidence type="ECO:0000256" key="4">
    <source>
        <dbReference type="SAM" id="SignalP"/>
    </source>
</evidence>
<dbReference type="InterPro" id="IPR058626">
    <property type="entry name" value="MdtA-like_b-barrel"/>
</dbReference>
<dbReference type="InterPro" id="IPR058627">
    <property type="entry name" value="MdtA-like_C"/>
</dbReference>
<keyword evidence="10" id="KW-1185">Reference proteome</keyword>
<feature type="coiled-coil region" evidence="3">
    <location>
        <begin position="92"/>
        <end position="164"/>
    </location>
</feature>
<feature type="chain" id="PRO_5024320790" evidence="4">
    <location>
        <begin position="19"/>
        <end position="373"/>
    </location>
</feature>
<protein>
    <submittedName>
        <fullName evidence="9">Efflux RND transporter periplasmic adaptor subunit</fullName>
    </submittedName>
</protein>
<dbReference type="GO" id="GO:0030313">
    <property type="term" value="C:cell envelope"/>
    <property type="evidence" value="ECO:0007669"/>
    <property type="project" value="UniProtKB-SubCell"/>
</dbReference>
<proteinExistence type="inferred from homology"/>
<keyword evidence="3" id="KW-0175">Coiled coil</keyword>
<dbReference type="Gene3D" id="2.40.30.170">
    <property type="match status" value="1"/>
</dbReference>
<dbReference type="EMBL" id="VWSH01000002">
    <property type="protein sequence ID" value="KAA5534836.1"/>
    <property type="molecule type" value="Genomic_DNA"/>
</dbReference>
<feature type="domain" description="Multidrug resistance protein MdtA-like beta-barrel" evidence="7">
    <location>
        <begin position="203"/>
        <end position="289"/>
    </location>
</feature>
<evidence type="ECO:0000259" key="5">
    <source>
        <dbReference type="Pfam" id="PF25876"/>
    </source>
</evidence>
<evidence type="ECO:0000313" key="9">
    <source>
        <dbReference type="EMBL" id="KAA5534836.1"/>
    </source>
</evidence>
<comment type="caution">
    <text evidence="9">The sequence shown here is derived from an EMBL/GenBank/DDBJ whole genome shotgun (WGS) entry which is preliminary data.</text>
</comment>
<dbReference type="Gene3D" id="1.10.287.470">
    <property type="entry name" value="Helix hairpin bin"/>
    <property type="match status" value="1"/>
</dbReference>
<dbReference type="InterPro" id="IPR006143">
    <property type="entry name" value="RND_pump_MFP"/>
</dbReference>
<feature type="domain" description="Multidrug resistance protein MdtA-like alpha-helical hairpin" evidence="5">
    <location>
        <begin position="99"/>
        <end position="168"/>
    </location>
</feature>
<evidence type="ECO:0000313" key="10">
    <source>
        <dbReference type="Proteomes" id="UP000323632"/>
    </source>
</evidence>
<keyword evidence="4" id="KW-0732">Signal</keyword>
<dbReference type="InterPro" id="IPR058624">
    <property type="entry name" value="MdtA-like_HH"/>
</dbReference>
<organism evidence="9 10">
    <name type="scientific">Taibaiella lutea</name>
    <dbReference type="NCBI Taxonomy" id="2608001"/>
    <lineage>
        <taxon>Bacteria</taxon>
        <taxon>Pseudomonadati</taxon>
        <taxon>Bacteroidota</taxon>
        <taxon>Chitinophagia</taxon>
        <taxon>Chitinophagales</taxon>
        <taxon>Chitinophagaceae</taxon>
        <taxon>Taibaiella</taxon>
    </lineage>
</organism>
<dbReference type="AlphaFoldDB" id="A0A5M6CII7"/>
<dbReference type="Pfam" id="PF25917">
    <property type="entry name" value="BSH_RND"/>
    <property type="match status" value="1"/>
</dbReference>
<evidence type="ECO:0000256" key="1">
    <source>
        <dbReference type="ARBA" id="ARBA00004196"/>
    </source>
</evidence>
<gene>
    <name evidence="9" type="ORF">F0919_09520</name>
</gene>
<dbReference type="Pfam" id="PF25967">
    <property type="entry name" value="RND-MFP_C"/>
    <property type="match status" value="1"/>
</dbReference>
<name>A0A5M6CII7_9BACT</name>
<comment type="similarity">
    <text evidence="2">Belongs to the membrane fusion protein (MFP) (TC 8.A.1) family.</text>
</comment>
<dbReference type="Pfam" id="PF25876">
    <property type="entry name" value="HH_MFP_RND"/>
    <property type="match status" value="1"/>
</dbReference>
<dbReference type="PANTHER" id="PTHR30158">
    <property type="entry name" value="ACRA/E-RELATED COMPONENT OF DRUG EFFLUX TRANSPORTER"/>
    <property type="match status" value="1"/>
</dbReference>
<dbReference type="GO" id="GO:0005886">
    <property type="term" value="C:plasma membrane"/>
    <property type="evidence" value="ECO:0007669"/>
    <property type="project" value="TreeGrafter"/>
</dbReference>
<dbReference type="Proteomes" id="UP000323632">
    <property type="component" value="Unassembled WGS sequence"/>
</dbReference>
<dbReference type="Gene3D" id="2.40.420.20">
    <property type="match status" value="1"/>
</dbReference>
<dbReference type="InterPro" id="IPR058625">
    <property type="entry name" value="MdtA-like_BSH"/>
</dbReference>
<feature type="domain" description="Multidrug resistance protein MdtA-like barrel-sandwich hybrid" evidence="6">
    <location>
        <begin position="58"/>
        <end position="190"/>
    </location>
</feature>
<feature type="domain" description="Multidrug resistance protein MdtA-like C-terminal permuted SH3" evidence="8">
    <location>
        <begin position="296"/>
        <end position="355"/>
    </location>
</feature>
<comment type="subcellular location">
    <subcellularLocation>
        <location evidence="1">Cell envelope</location>
    </subcellularLocation>
</comment>
<feature type="signal peptide" evidence="4">
    <location>
        <begin position="1"/>
        <end position="18"/>
    </location>
</feature>
<dbReference type="Gene3D" id="2.40.50.100">
    <property type="match status" value="1"/>
</dbReference>
<dbReference type="SUPFAM" id="SSF111369">
    <property type="entry name" value="HlyD-like secretion proteins"/>
    <property type="match status" value="1"/>
</dbReference>
<dbReference type="PROSITE" id="PS51257">
    <property type="entry name" value="PROKAR_LIPOPROTEIN"/>
    <property type="match status" value="1"/>
</dbReference>
<evidence type="ECO:0000259" key="7">
    <source>
        <dbReference type="Pfam" id="PF25944"/>
    </source>
</evidence>
<dbReference type="GO" id="GO:0046677">
    <property type="term" value="P:response to antibiotic"/>
    <property type="evidence" value="ECO:0007669"/>
    <property type="project" value="TreeGrafter"/>
</dbReference>
<evidence type="ECO:0000256" key="2">
    <source>
        <dbReference type="ARBA" id="ARBA00009477"/>
    </source>
</evidence>
<dbReference type="Pfam" id="PF25944">
    <property type="entry name" value="Beta-barrel_RND"/>
    <property type="match status" value="1"/>
</dbReference>
<dbReference type="GO" id="GO:0022857">
    <property type="term" value="F:transmembrane transporter activity"/>
    <property type="evidence" value="ECO:0007669"/>
    <property type="project" value="InterPro"/>
</dbReference>
<accession>A0A5M6CII7</accession>